<name>A0A0A9FV11_ARUDO</name>
<sequence length="23" mass="2755">MYLKNLLTLALCFLQEQQQLQES</sequence>
<organism evidence="1">
    <name type="scientific">Arundo donax</name>
    <name type="common">Giant reed</name>
    <name type="synonym">Donax arundinaceus</name>
    <dbReference type="NCBI Taxonomy" id="35708"/>
    <lineage>
        <taxon>Eukaryota</taxon>
        <taxon>Viridiplantae</taxon>
        <taxon>Streptophyta</taxon>
        <taxon>Embryophyta</taxon>
        <taxon>Tracheophyta</taxon>
        <taxon>Spermatophyta</taxon>
        <taxon>Magnoliopsida</taxon>
        <taxon>Liliopsida</taxon>
        <taxon>Poales</taxon>
        <taxon>Poaceae</taxon>
        <taxon>PACMAD clade</taxon>
        <taxon>Arundinoideae</taxon>
        <taxon>Arundineae</taxon>
        <taxon>Arundo</taxon>
    </lineage>
</organism>
<reference evidence="1" key="1">
    <citation type="submission" date="2014-09" db="EMBL/GenBank/DDBJ databases">
        <authorList>
            <person name="Magalhaes I.L.F."/>
            <person name="Oliveira U."/>
            <person name="Santos F.R."/>
            <person name="Vidigal T.H.D.A."/>
            <person name="Brescovit A.D."/>
            <person name="Santos A.J."/>
        </authorList>
    </citation>
    <scope>NUCLEOTIDE SEQUENCE</scope>
    <source>
        <tissue evidence="1">Shoot tissue taken approximately 20 cm above the soil surface</tissue>
    </source>
</reference>
<dbReference type="EMBL" id="GBRH01181211">
    <property type="protein sequence ID" value="JAE16685.1"/>
    <property type="molecule type" value="Transcribed_RNA"/>
</dbReference>
<reference evidence="1" key="2">
    <citation type="journal article" date="2015" name="Data Brief">
        <title>Shoot transcriptome of the giant reed, Arundo donax.</title>
        <authorList>
            <person name="Barrero R.A."/>
            <person name="Guerrero F.D."/>
            <person name="Moolhuijzen P."/>
            <person name="Goolsby J.A."/>
            <person name="Tidwell J."/>
            <person name="Bellgard S.E."/>
            <person name="Bellgard M.I."/>
        </authorList>
    </citation>
    <scope>NUCLEOTIDE SEQUENCE</scope>
    <source>
        <tissue evidence="1">Shoot tissue taken approximately 20 cm above the soil surface</tissue>
    </source>
</reference>
<protein>
    <submittedName>
        <fullName evidence="1">MUS1</fullName>
    </submittedName>
</protein>
<dbReference type="AlphaFoldDB" id="A0A0A9FV11"/>
<evidence type="ECO:0000313" key="1">
    <source>
        <dbReference type="EMBL" id="JAE16685.1"/>
    </source>
</evidence>
<accession>A0A0A9FV11</accession>
<proteinExistence type="predicted"/>